<evidence type="ECO:0000256" key="1">
    <source>
        <dbReference type="SAM" id="MobiDB-lite"/>
    </source>
</evidence>
<proteinExistence type="predicted"/>
<name>A0A392TT47_9FABA</name>
<evidence type="ECO:0000313" key="2">
    <source>
        <dbReference type="EMBL" id="MCI63276.1"/>
    </source>
</evidence>
<feature type="non-terminal residue" evidence="2">
    <location>
        <position position="21"/>
    </location>
</feature>
<dbReference type="Proteomes" id="UP000265520">
    <property type="component" value="Unassembled WGS sequence"/>
</dbReference>
<feature type="region of interest" description="Disordered" evidence="1">
    <location>
        <begin position="1"/>
        <end position="21"/>
    </location>
</feature>
<sequence>MQMAQVEEDFTGNMSGIGDDE</sequence>
<comment type="caution">
    <text evidence="2">The sequence shown here is derived from an EMBL/GenBank/DDBJ whole genome shotgun (WGS) entry which is preliminary data.</text>
</comment>
<keyword evidence="3" id="KW-1185">Reference proteome</keyword>
<accession>A0A392TT47</accession>
<protein>
    <submittedName>
        <fullName evidence="2">Uncharacterized protein</fullName>
    </submittedName>
</protein>
<dbReference type="AlphaFoldDB" id="A0A392TT47"/>
<reference evidence="2 3" key="1">
    <citation type="journal article" date="2018" name="Front. Plant Sci.">
        <title>Red Clover (Trifolium pratense) and Zigzag Clover (T. medium) - A Picture of Genomic Similarities and Differences.</title>
        <authorList>
            <person name="Dluhosova J."/>
            <person name="Istvanek J."/>
            <person name="Nedelnik J."/>
            <person name="Repkova J."/>
        </authorList>
    </citation>
    <scope>NUCLEOTIDE SEQUENCE [LARGE SCALE GENOMIC DNA]</scope>
    <source>
        <strain evidence="3">cv. 10/8</strain>
        <tissue evidence="2">Leaf</tissue>
    </source>
</reference>
<feature type="compositionally biased region" description="Acidic residues" evidence="1">
    <location>
        <begin position="1"/>
        <end position="10"/>
    </location>
</feature>
<dbReference type="EMBL" id="LXQA010634104">
    <property type="protein sequence ID" value="MCI63276.1"/>
    <property type="molecule type" value="Genomic_DNA"/>
</dbReference>
<organism evidence="2 3">
    <name type="scientific">Trifolium medium</name>
    <dbReference type="NCBI Taxonomy" id="97028"/>
    <lineage>
        <taxon>Eukaryota</taxon>
        <taxon>Viridiplantae</taxon>
        <taxon>Streptophyta</taxon>
        <taxon>Embryophyta</taxon>
        <taxon>Tracheophyta</taxon>
        <taxon>Spermatophyta</taxon>
        <taxon>Magnoliopsida</taxon>
        <taxon>eudicotyledons</taxon>
        <taxon>Gunneridae</taxon>
        <taxon>Pentapetalae</taxon>
        <taxon>rosids</taxon>
        <taxon>fabids</taxon>
        <taxon>Fabales</taxon>
        <taxon>Fabaceae</taxon>
        <taxon>Papilionoideae</taxon>
        <taxon>50 kb inversion clade</taxon>
        <taxon>NPAAA clade</taxon>
        <taxon>Hologalegina</taxon>
        <taxon>IRL clade</taxon>
        <taxon>Trifolieae</taxon>
        <taxon>Trifolium</taxon>
    </lineage>
</organism>
<evidence type="ECO:0000313" key="3">
    <source>
        <dbReference type="Proteomes" id="UP000265520"/>
    </source>
</evidence>